<dbReference type="AlphaFoldDB" id="A0A0F6AWE2"/>
<dbReference type="KEGG" id="seo:STM14_0026"/>
<keyword evidence="2" id="KW-1185">Reference proteome</keyword>
<dbReference type="HOGENOM" id="CLU_3375825_0_0_6"/>
<name>A0A0F6AWE2_SALT1</name>
<evidence type="ECO:0000313" key="2">
    <source>
        <dbReference type="Proteomes" id="UP000002695"/>
    </source>
</evidence>
<organism evidence="1 2">
    <name type="scientific">Salmonella typhimurium (strain 14028s / SGSC 2262)</name>
    <dbReference type="NCBI Taxonomy" id="588858"/>
    <lineage>
        <taxon>Bacteria</taxon>
        <taxon>Pseudomonadati</taxon>
        <taxon>Pseudomonadota</taxon>
        <taxon>Gammaproteobacteria</taxon>
        <taxon>Enterobacterales</taxon>
        <taxon>Enterobacteriaceae</taxon>
        <taxon>Salmonella</taxon>
    </lineage>
</organism>
<protein>
    <submittedName>
        <fullName evidence="1">Uncharacterized protein</fullName>
    </submittedName>
</protein>
<reference evidence="1 2" key="1">
    <citation type="journal article" date="2010" name="J. Bacteriol.">
        <title>Short-term signatures of evolutionary change in the Salmonella enterica serovar typhimurium 14028 genome.</title>
        <authorList>
            <person name="Jarvik T."/>
            <person name="Smillie C."/>
            <person name="Groisman E.A."/>
            <person name="Ochman H."/>
        </authorList>
    </citation>
    <scope>NUCLEOTIDE SEQUENCE [LARGE SCALE GENOMIC DNA]</scope>
    <source>
        <strain evidence="2">14028s / SGSC 2262</strain>
    </source>
</reference>
<dbReference type="EMBL" id="CP001363">
    <property type="protein sequence ID" value="ACY86563.1"/>
    <property type="molecule type" value="Genomic_DNA"/>
</dbReference>
<accession>A0A0F6AWE2</accession>
<sequence length="34" mass="4093">MFYINFTPVVRPISFSHIDFLKIAFITTFSKTFY</sequence>
<evidence type="ECO:0000313" key="1">
    <source>
        <dbReference type="EMBL" id="ACY86563.1"/>
    </source>
</evidence>
<dbReference type="Proteomes" id="UP000002695">
    <property type="component" value="Chromosome"/>
</dbReference>
<gene>
    <name evidence="1" type="ordered locus">STM14_0026</name>
</gene>
<proteinExistence type="predicted"/>